<dbReference type="Proteomes" id="UP000245119">
    <property type="component" value="Linkage Group LG13"/>
</dbReference>
<accession>A0A2T7NEK2</accession>
<protein>
    <submittedName>
        <fullName evidence="1">Uncharacterized protein</fullName>
    </submittedName>
</protein>
<evidence type="ECO:0000313" key="1">
    <source>
        <dbReference type="EMBL" id="PVD19607.1"/>
    </source>
</evidence>
<reference evidence="1 2" key="1">
    <citation type="submission" date="2018-04" db="EMBL/GenBank/DDBJ databases">
        <title>The genome of golden apple snail Pomacea canaliculata provides insight into stress tolerance and invasive adaptation.</title>
        <authorList>
            <person name="Liu C."/>
            <person name="Liu B."/>
            <person name="Ren Y."/>
            <person name="Zhang Y."/>
            <person name="Wang H."/>
            <person name="Li S."/>
            <person name="Jiang F."/>
            <person name="Yin L."/>
            <person name="Zhang G."/>
            <person name="Qian W."/>
            <person name="Fan W."/>
        </authorList>
    </citation>
    <scope>NUCLEOTIDE SEQUENCE [LARGE SCALE GENOMIC DNA]</scope>
    <source>
        <strain evidence="1">SZHN2017</strain>
        <tissue evidence="1">Muscle</tissue>
    </source>
</reference>
<dbReference type="EMBL" id="PZQS01000013">
    <property type="protein sequence ID" value="PVD19607.1"/>
    <property type="molecule type" value="Genomic_DNA"/>
</dbReference>
<name>A0A2T7NEK2_POMCA</name>
<evidence type="ECO:0000313" key="2">
    <source>
        <dbReference type="Proteomes" id="UP000245119"/>
    </source>
</evidence>
<proteinExistence type="predicted"/>
<gene>
    <name evidence="1" type="ORF">C0Q70_20097</name>
</gene>
<organism evidence="1 2">
    <name type="scientific">Pomacea canaliculata</name>
    <name type="common">Golden apple snail</name>
    <dbReference type="NCBI Taxonomy" id="400727"/>
    <lineage>
        <taxon>Eukaryota</taxon>
        <taxon>Metazoa</taxon>
        <taxon>Spiralia</taxon>
        <taxon>Lophotrochozoa</taxon>
        <taxon>Mollusca</taxon>
        <taxon>Gastropoda</taxon>
        <taxon>Caenogastropoda</taxon>
        <taxon>Architaenioglossa</taxon>
        <taxon>Ampullarioidea</taxon>
        <taxon>Ampullariidae</taxon>
        <taxon>Pomacea</taxon>
    </lineage>
</organism>
<sequence>MSSKQKAFDKLFQPGFKLTTSLPALSWFRHGPGGHQSEDKRASNFLPDVAPKERLARPGAEIANHTTNLKTLTEK</sequence>
<keyword evidence="2" id="KW-1185">Reference proteome</keyword>
<comment type="caution">
    <text evidence="1">The sequence shown here is derived from an EMBL/GenBank/DDBJ whole genome shotgun (WGS) entry which is preliminary data.</text>
</comment>
<dbReference type="AlphaFoldDB" id="A0A2T7NEK2"/>